<dbReference type="SMART" id="SM00327">
    <property type="entry name" value="VWA"/>
    <property type="match status" value="2"/>
</dbReference>
<dbReference type="PANTHER" id="PTHR37947:SF2">
    <property type="entry name" value="VON WILLEBRAND FACTOR TYPE A"/>
    <property type="match status" value="1"/>
</dbReference>
<comment type="caution">
    <text evidence="4">The sequence shown here is derived from an EMBL/GenBank/DDBJ whole genome shotgun (WGS) entry which is preliminary data.</text>
</comment>
<feature type="region of interest" description="Disordered" evidence="1">
    <location>
        <begin position="849"/>
        <end position="932"/>
    </location>
</feature>
<evidence type="ECO:0000313" key="4">
    <source>
        <dbReference type="EMBL" id="GGA61956.1"/>
    </source>
</evidence>
<evidence type="ECO:0000259" key="3">
    <source>
        <dbReference type="PROSITE" id="PS50234"/>
    </source>
</evidence>
<feature type="domain" description="VWFA" evidence="3">
    <location>
        <begin position="407"/>
        <end position="572"/>
    </location>
</feature>
<reference evidence="4" key="2">
    <citation type="submission" date="2020-09" db="EMBL/GenBank/DDBJ databases">
        <authorList>
            <person name="Sun Q."/>
            <person name="Zhou Y."/>
        </authorList>
    </citation>
    <scope>NUCLEOTIDE SEQUENCE</scope>
    <source>
        <strain evidence="4">CGMCC 1.12408</strain>
    </source>
</reference>
<evidence type="ECO:0000256" key="1">
    <source>
        <dbReference type="SAM" id="MobiDB-lite"/>
    </source>
</evidence>
<feature type="transmembrane region" description="Helical" evidence="2">
    <location>
        <begin position="6"/>
        <end position="25"/>
    </location>
</feature>
<reference evidence="4" key="1">
    <citation type="journal article" date="2014" name="Int. J. Syst. Evol. Microbiol.">
        <title>Complete genome sequence of Corynebacterium casei LMG S-19264T (=DSM 44701T), isolated from a smear-ripened cheese.</title>
        <authorList>
            <consortium name="US DOE Joint Genome Institute (JGI-PGF)"/>
            <person name="Walter F."/>
            <person name="Albersmeier A."/>
            <person name="Kalinowski J."/>
            <person name="Ruckert C."/>
        </authorList>
    </citation>
    <scope>NUCLEOTIDE SEQUENCE</scope>
    <source>
        <strain evidence="4">CGMCC 1.12408</strain>
    </source>
</reference>
<keyword evidence="2" id="KW-0472">Membrane</keyword>
<feature type="transmembrane region" description="Helical" evidence="2">
    <location>
        <begin position="37"/>
        <end position="59"/>
    </location>
</feature>
<protein>
    <submittedName>
        <fullName evidence="4">Chloride channel protein</fullName>
    </submittedName>
</protein>
<accession>A0A916RMP5</accession>
<sequence>MGFQIDNPIFLLLFIPVLAVLYLYWKTITLRSKLEKRTILVVRFFIFSLIIIALCSPYLHFSVQGVTTVFVVDHSESVRNEQNKMYDAIEVAIEGMGENDTYAIITVAEEAQISQSVSTREKSIVSTSVPTKTSFTNLEEGLQVASSLLKTNGRIVLLTDGNENIGNVKDQVNVIKEKGIELDVMPFTTSISQDVALEEFIVPKNLFNGEMTTIQSTISSTVDTTSRIRISKNNEVIVDEEVSVKEGTNVYTFDYVVHSPGIHSFHAEISSEADSLSQNNVGYAISNVQGTPSVLIVEGAEGEANNISPILEASGLQVDRINPVTLPTSLSGLLDYETIIFSNVSATDVTLEQMELIESAVRDFGVGFIMTGGNQSYGLGGYFKTPIETVLPVEMDLKGKKELPSLGLIIVLDRSGSMAGYKMDLAKEAAARSVELLREKDTLGFIAFDDQPWQIIETAPLSDKEEAANNIRSVTEGGGTNIFPALQLAYEQLKPLDLKRKHIILLTDGQSATNNDYLSMIEEGLESNITLSTVAIGNDADRLLLEELATEGTGRYYDVQDASTIPSILSRETILTTRTYIEDNPFYPTYVESTEWSRIFNNGVPQMNVYVATDPKSRAEEILISDKGDPVLVRWQYGLGNTIAWTSDVRGEWAGDWPLWEKWVELWNEMLTWSLPTYQQEMFNIQQRINGKEITLQVTSENIDILPLEARIVDEKGKEIEAQIRPTAPGEHEVTFQADTGIYFLQLSKIEDDQITSTYQTGIVVPYSKEFELTVQNDSLLKEITYLSGGIIVENPEDVFRELEYYPTERQPIFSEILLIAFLLFFIEIYIRRFGLVSLAEKVKRKLNQTSNKENERKQEVEQTFSRLKKATSKEKGKFINTEPAPMVKQVKQEKEHKIERKKEQQVDQHNNKENVEDRMKRLLEAKNRKNK</sequence>
<dbReference type="SUPFAM" id="SSF53300">
    <property type="entry name" value="vWA-like"/>
    <property type="match status" value="2"/>
</dbReference>
<dbReference type="AlphaFoldDB" id="A0A916RMP5"/>
<dbReference type="CDD" id="cd00198">
    <property type="entry name" value="vWFA"/>
    <property type="match status" value="1"/>
</dbReference>
<keyword evidence="5" id="KW-1185">Reference proteome</keyword>
<dbReference type="RefSeq" id="WP_188382849.1">
    <property type="nucleotide sequence ID" value="NZ_BMEY01000001.1"/>
</dbReference>
<dbReference type="EMBL" id="BMEY01000001">
    <property type="protein sequence ID" value="GGA61956.1"/>
    <property type="molecule type" value="Genomic_DNA"/>
</dbReference>
<dbReference type="PANTHER" id="PTHR37947">
    <property type="entry name" value="BLL2462 PROTEIN"/>
    <property type="match status" value="1"/>
</dbReference>
<dbReference type="Pfam" id="PF13519">
    <property type="entry name" value="VWA_2"/>
    <property type="match status" value="1"/>
</dbReference>
<evidence type="ECO:0000313" key="5">
    <source>
        <dbReference type="Proteomes" id="UP000613512"/>
    </source>
</evidence>
<keyword evidence="2" id="KW-0812">Transmembrane</keyword>
<feature type="compositionally biased region" description="Basic and acidic residues" evidence="1">
    <location>
        <begin position="891"/>
        <end position="932"/>
    </location>
</feature>
<dbReference type="Proteomes" id="UP000613512">
    <property type="component" value="Unassembled WGS sequence"/>
</dbReference>
<dbReference type="Gene3D" id="3.40.50.410">
    <property type="entry name" value="von Willebrand factor, type A domain"/>
    <property type="match status" value="1"/>
</dbReference>
<dbReference type="InterPro" id="IPR029062">
    <property type="entry name" value="Class_I_gatase-like"/>
</dbReference>
<proteinExistence type="predicted"/>
<dbReference type="SUPFAM" id="SSF52317">
    <property type="entry name" value="Class I glutamine amidotransferase-like"/>
    <property type="match status" value="1"/>
</dbReference>
<dbReference type="Gene3D" id="3.40.50.880">
    <property type="match status" value="2"/>
</dbReference>
<dbReference type="Pfam" id="PF00092">
    <property type="entry name" value="VWA"/>
    <property type="match status" value="1"/>
</dbReference>
<gene>
    <name evidence="4" type="ORF">GCM10008025_02380</name>
</gene>
<dbReference type="PROSITE" id="PS50234">
    <property type="entry name" value="VWFA"/>
    <property type="match status" value="1"/>
</dbReference>
<keyword evidence="2" id="KW-1133">Transmembrane helix</keyword>
<name>A0A916RMP5_9BACI</name>
<dbReference type="InterPro" id="IPR036465">
    <property type="entry name" value="vWFA_dom_sf"/>
</dbReference>
<organism evidence="4 5">
    <name type="scientific">Ornithinibacillus halotolerans</name>
    <dbReference type="NCBI Taxonomy" id="1274357"/>
    <lineage>
        <taxon>Bacteria</taxon>
        <taxon>Bacillati</taxon>
        <taxon>Bacillota</taxon>
        <taxon>Bacilli</taxon>
        <taxon>Bacillales</taxon>
        <taxon>Bacillaceae</taxon>
        <taxon>Ornithinibacillus</taxon>
    </lineage>
</organism>
<evidence type="ECO:0000256" key="2">
    <source>
        <dbReference type="SAM" id="Phobius"/>
    </source>
</evidence>
<feature type="transmembrane region" description="Helical" evidence="2">
    <location>
        <begin position="813"/>
        <end position="831"/>
    </location>
</feature>
<dbReference type="InterPro" id="IPR002035">
    <property type="entry name" value="VWF_A"/>
</dbReference>